<dbReference type="Pfam" id="PF11363">
    <property type="entry name" value="DUF3164"/>
    <property type="match status" value="1"/>
</dbReference>
<proteinExistence type="predicted"/>
<dbReference type="AlphaFoldDB" id="A0A2W5FH95"/>
<organism evidence="1 2">
    <name type="scientific">Agrobacterium fabrum</name>
    <dbReference type="NCBI Taxonomy" id="1176649"/>
    <lineage>
        <taxon>Bacteria</taxon>
        <taxon>Pseudomonadati</taxon>
        <taxon>Pseudomonadota</taxon>
        <taxon>Alphaproteobacteria</taxon>
        <taxon>Hyphomicrobiales</taxon>
        <taxon>Rhizobiaceae</taxon>
        <taxon>Rhizobium/Agrobacterium group</taxon>
        <taxon>Agrobacterium</taxon>
        <taxon>Agrobacterium tumefaciens complex</taxon>
    </lineage>
</organism>
<sequence length="221" mass="24599">MEAVILEEKTAAGITIVNGKEYVTNADGGLTPLALVKAEDFLEDQMVRKIIGFAKPLSAELARFKAHTRADIAEFDRNLEAKYGLVKRGRAGAGNQKYRTIDGLMSVETRVNKLIEFGPQLQVAKGLIDECLNEWTEDGRAEIRGLVTRAFNVDQAGKISKDAVFELFKIESDDPRWMNAMEAINAAVRVIGSKEYLHFSFRESHDVDAPWIRISLNIADA</sequence>
<name>A0A2W5FH95_9HYPH</name>
<dbReference type="Proteomes" id="UP000249769">
    <property type="component" value="Unassembled WGS sequence"/>
</dbReference>
<dbReference type="EMBL" id="QFOL01000001">
    <property type="protein sequence ID" value="PZP54363.1"/>
    <property type="molecule type" value="Genomic_DNA"/>
</dbReference>
<protein>
    <submittedName>
        <fullName evidence="1">Sulfate transporter</fullName>
    </submittedName>
</protein>
<evidence type="ECO:0000313" key="2">
    <source>
        <dbReference type="Proteomes" id="UP000249769"/>
    </source>
</evidence>
<gene>
    <name evidence="1" type="ORF">DI595_00245</name>
</gene>
<evidence type="ECO:0000313" key="1">
    <source>
        <dbReference type="EMBL" id="PZP54363.1"/>
    </source>
</evidence>
<accession>A0A2W5FH95</accession>
<comment type="caution">
    <text evidence="1">The sequence shown here is derived from an EMBL/GenBank/DDBJ whole genome shotgun (WGS) entry which is preliminary data.</text>
</comment>
<reference evidence="1 2" key="1">
    <citation type="submission" date="2017-08" db="EMBL/GenBank/DDBJ databases">
        <title>Infants hospitalized years apart are colonized by the same room-sourced microbial strains.</title>
        <authorList>
            <person name="Brooks B."/>
            <person name="Olm M.R."/>
            <person name="Firek B.A."/>
            <person name="Baker R."/>
            <person name="Thomas B.C."/>
            <person name="Morowitz M.J."/>
            <person name="Banfield J.F."/>
        </authorList>
    </citation>
    <scope>NUCLEOTIDE SEQUENCE [LARGE SCALE GENOMIC DNA]</scope>
    <source>
        <strain evidence="1">S2_009_000_R2_73</strain>
    </source>
</reference>
<dbReference type="InterPro" id="IPR021505">
    <property type="entry name" value="Phage_B3_Orf6"/>
</dbReference>